<dbReference type="Proteomes" id="UP000178996">
    <property type="component" value="Unassembled WGS sequence"/>
</dbReference>
<accession>A0A1G2H2M7</accession>
<dbReference type="InterPro" id="IPR009097">
    <property type="entry name" value="Cyclic_Pdiesterase"/>
</dbReference>
<dbReference type="AlphaFoldDB" id="A0A1G2H2M7"/>
<dbReference type="EMBL" id="MHOB01000056">
    <property type="protein sequence ID" value="OGZ56228.1"/>
    <property type="molecule type" value="Genomic_DNA"/>
</dbReference>
<sequence>MYYDVVILPPPKIRERIGRAVRASSRGRRSVYLVDNRRLIPHVSIFHIRTSKIGIAKIASAIERLVRVYQPITIHSRGISARSSRGMWLKLSNTKTLERLHGEVVGKCKTFKTGAMPWPHPERKPSKMEALYCKRYGSHHVLKYFKPHFTLAKFITREDVDAAAKKLRKFQCAFIADTIALCRVDRRYQVTSILKTFRLGKKLQENN</sequence>
<organism evidence="1 2">
    <name type="scientific">Candidatus Ryanbacteria bacterium RIFCSPLOWO2_12_FULL_47_9c</name>
    <dbReference type="NCBI Taxonomy" id="1802131"/>
    <lineage>
        <taxon>Bacteria</taxon>
        <taxon>Candidatus Ryaniibacteriota</taxon>
    </lineage>
</organism>
<dbReference type="Pfam" id="PF13563">
    <property type="entry name" value="2_5_RNA_ligase2"/>
    <property type="match status" value="1"/>
</dbReference>
<evidence type="ECO:0000313" key="1">
    <source>
        <dbReference type="EMBL" id="OGZ56228.1"/>
    </source>
</evidence>
<dbReference type="SUPFAM" id="SSF55144">
    <property type="entry name" value="LigT-like"/>
    <property type="match status" value="1"/>
</dbReference>
<comment type="caution">
    <text evidence="1">The sequence shown here is derived from an EMBL/GenBank/DDBJ whole genome shotgun (WGS) entry which is preliminary data.</text>
</comment>
<gene>
    <name evidence="1" type="ORF">A3G60_01825</name>
</gene>
<evidence type="ECO:0008006" key="3">
    <source>
        <dbReference type="Google" id="ProtNLM"/>
    </source>
</evidence>
<reference evidence="1 2" key="1">
    <citation type="journal article" date="2016" name="Nat. Commun.">
        <title>Thousands of microbial genomes shed light on interconnected biogeochemical processes in an aquifer system.</title>
        <authorList>
            <person name="Anantharaman K."/>
            <person name="Brown C.T."/>
            <person name="Hug L.A."/>
            <person name="Sharon I."/>
            <person name="Castelle C.J."/>
            <person name="Probst A.J."/>
            <person name="Thomas B.C."/>
            <person name="Singh A."/>
            <person name="Wilkins M.J."/>
            <person name="Karaoz U."/>
            <person name="Brodie E.L."/>
            <person name="Williams K.H."/>
            <person name="Hubbard S.S."/>
            <person name="Banfield J.F."/>
        </authorList>
    </citation>
    <scope>NUCLEOTIDE SEQUENCE [LARGE SCALE GENOMIC DNA]</scope>
</reference>
<proteinExistence type="predicted"/>
<evidence type="ECO:0000313" key="2">
    <source>
        <dbReference type="Proteomes" id="UP000178996"/>
    </source>
</evidence>
<protein>
    <recommendedName>
        <fullName evidence="3">2'-5' RNA ligase</fullName>
    </recommendedName>
</protein>
<name>A0A1G2H2M7_9BACT</name>
<dbReference type="Gene3D" id="3.90.1140.10">
    <property type="entry name" value="Cyclic phosphodiesterase"/>
    <property type="match status" value="1"/>
</dbReference>